<name>A0AAN8V1N3_9MAGN</name>
<feature type="repeat" description="PPR" evidence="2">
    <location>
        <begin position="103"/>
        <end position="137"/>
    </location>
</feature>
<dbReference type="GO" id="GO:0003723">
    <property type="term" value="F:RNA binding"/>
    <property type="evidence" value="ECO:0007669"/>
    <property type="project" value="InterPro"/>
</dbReference>
<keyword evidence="1" id="KW-0677">Repeat</keyword>
<dbReference type="Pfam" id="PF13041">
    <property type="entry name" value="PPR_2"/>
    <property type="match status" value="1"/>
</dbReference>
<dbReference type="InterPro" id="IPR046960">
    <property type="entry name" value="PPR_At4g14850-like_plant"/>
</dbReference>
<evidence type="ECO:0000313" key="3">
    <source>
        <dbReference type="EMBL" id="KAK6919347.1"/>
    </source>
</evidence>
<gene>
    <name evidence="3" type="ORF">RJ641_015251</name>
</gene>
<organism evidence="3 4">
    <name type="scientific">Dillenia turbinata</name>
    <dbReference type="NCBI Taxonomy" id="194707"/>
    <lineage>
        <taxon>Eukaryota</taxon>
        <taxon>Viridiplantae</taxon>
        <taxon>Streptophyta</taxon>
        <taxon>Embryophyta</taxon>
        <taxon>Tracheophyta</taxon>
        <taxon>Spermatophyta</taxon>
        <taxon>Magnoliopsida</taxon>
        <taxon>eudicotyledons</taxon>
        <taxon>Gunneridae</taxon>
        <taxon>Pentapetalae</taxon>
        <taxon>Dilleniales</taxon>
        <taxon>Dilleniaceae</taxon>
        <taxon>Dillenia</taxon>
    </lineage>
</organism>
<evidence type="ECO:0000256" key="2">
    <source>
        <dbReference type="PROSITE-ProRule" id="PRU00708"/>
    </source>
</evidence>
<dbReference type="Proteomes" id="UP001370490">
    <property type="component" value="Unassembled WGS sequence"/>
</dbReference>
<keyword evidence="4" id="KW-1185">Reference proteome</keyword>
<accession>A0AAN8V1N3</accession>
<sequence>MSTISLTYFSIHDLSLSKTNLQQKKQDPLWIPTPKLLTQYPILKDLSSCKTLTHLTQIHAQTITTGAINDNFVSSRVLAFLALSPQGSIPYARLLFSQIYNPDVFIANTLIRGYASSKNPLDALAFYVELLENSVVLPDIYTYPLLLKACSESPCVSLGRAIHGHVYKLGFSSEVSVSNFLVQMYASCGVIESAKLVFDRIPECDYASWNIMIGGYLKCGLIESAREVFDGMLERDVISWSVMVNGYVQESRFEEGLKLFREMLAEKKDPNESVLVNALSACAHLGAIEQGAWIEGYLKRNNVGLSVRLVKFVSEMKFIHCSAISDSLIVCLCNFPSWHIQSELFLNLKVAELL</sequence>
<dbReference type="Gene3D" id="1.25.40.10">
    <property type="entry name" value="Tetratricopeptide repeat domain"/>
    <property type="match status" value="2"/>
</dbReference>
<dbReference type="NCBIfam" id="TIGR00756">
    <property type="entry name" value="PPR"/>
    <property type="match status" value="3"/>
</dbReference>
<feature type="repeat" description="PPR" evidence="2">
    <location>
        <begin position="236"/>
        <end position="270"/>
    </location>
</feature>
<dbReference type="FunFam" id="1.25.40.10:FF:000470">
    <property type="entry name" value="Pentatricopeptide repeat-containing protein At5g66520"/>
    <property type="match status" value="1"/>
</dbReference>
<protein>
    <submittedName>
        <fullName evidence="3">Pentatricopeptide repeat</fullName>
    </submittedName>
</protein>
<dbReference type="PROSITE" id="PS51375">
    <property type="entry name" value="PPR"/>
    <property type="match status" value="3"/>
</dbReference>
<dbReference type="InterPro" id="IPR002885">
    <property type="entry name" value="PPR_rpt"/>
</dbReference>
<dbReference type="InterPro" id="IPR011990">
    <property type="entry name" value="TPR-like_helical_dom_sf"/>
</dbReference>
<dbReference type="Pfam" id="PF01535">
    <property type="entry name" value="PPR"/>
    <property type="match status" value="2"/>
</dbReference>
<evidence type="ECO:0000313" key="4">
    <source>
        <dbReference type="Proteomes" id="UP001370490"/>
    </source>
</evidence>
<dbReference type="PANTHER" id="PTHR47926:SF436">
    <property type="entry name" value="PENTATRICOPEPTIDE REPEAT-CONTAINING PROTEIN ELI1, CHLOROPLASTIC-LIKE ISOFORM X2"/>
    <property type="match status" value="1"/>
</dbReference>
<comment type="caution">
    <text evidence="3">The sequence shown here is derived from an EMBL/GenBank/DDBJ whole genome shotgun (WGS) entry which is preliminary data.</text>
</comment>
<dbReference type="AlphaFoldDB" id="A0AAN8V1N3"/>
<reference evidence="3 4" key="1">
    <citation type="submission" date="2023-12" db="EMBL/GenBank/DDBJ databases">
        <title>A high-quality genome assembly for Dillenia turbinata (Dilleniales).</title>
        <authorList>
            <person name="Chanderbali A."/>
        </authorList>
    </citation>
    <scope>NUCLEOTIDE SEQUENCE [LARGE SCALE GENOMIC DNA]</scope>
    <source>
        <strain evidence="3">LSX21</strain>
        <tissue evidence="3">Leaf</tissue>
    </source>
</reference>
<feature type="repeat" description="PPR" evidence="2">
    <location>
        <begin position="205"/>
        <end position="235"/>
    </location>
</feature>
<dbReference type="PANTHER" id="PTHR47926">
    <property type="entry name" value="PENTATRICOPEPTIDE REPEAT-CONTAINING PROTEIN"/>
    <property type="match status" value="1"/>
</dbReference>
<dbReference type="GO" id="GO:0009451">
    <property type="term" value="P:RNA modification"/>
    <property type="evidence" value="ECO:0007669"/>
    <property type="project" value="InterPro"/>
</dbReference>
<evidence type="ECO:0000256" key="1">
    <source>
        <dbReference type="ARBA" id="ARBA00022737"/>
    </source>
</evidence>
<dbReference type="EMBL" id="JBAMMX010000021">
    <property type="protein sequence ID" value="KAK6919347.1"/>
    <property type="molecule type" value="Genomic_DNA"/>
</dbReference>
<proteinExistence type="predicted"/>